<protein>
    <recommendedName>
        <fullName evidence="3">Cas12f1-like TNB domain-containing protein</fullName>
    </recommendedName>
</protein>
<dbReference type="Proteomes" id="UP000613740">
    <property type="component" value="Unassembled WGS sequence"/>
</dbReference>
<comment type="caution">
    <text evidence="4">The sequence shown here is derived from an EMBL/GenBank/DDBJ whole genome shotgun (WGS) entry which is preliminary data.</text>
</comment>
<name>A0A835WNA0_9CHLO</name>
<evidence type="ECO:0000256" key="1">
    <source>
        <dbReference type="ARBA" id="ARBA00023125"/>
    </source>
</evidence>
<dbReference type="InterPro" id="IPR010095">
    <property type="entry name" value="Cas12f1-like_TNB"/>
</dbReference>
<feature type="compositionally biased region" description="Gly residues" evidence="2">
    <location>
        <begin position="193"/>
        <end position="223"/>
    </location>
</feature>
<sequence>MCSRRAGCAVRSSVGAASTRFLLLGSTDVAVSSQSVTPAGAAIPAAVLLASSTATAGRLERRRPRQSLLKAGGDEADVSIGYNNASTGHNSTTIKRPSRGPHKAMQRLLRRCYARSVTMIDKYCASQVCFNCGLRALRKILPHNGTRRYTVLACNGCGTVWNHDANAAANIRLITACLEEGLPRPAALEPPSRGGGGGQQHGGGDGGAGGGDAGGGAGDVGEGGGHRRAPSTRAATRAAAAAATSAAAAANAAAVQGGGAYG</sequence>
<dbReference type="AlphaFoldDB" id="A0A835WNA0"/>
<reference evidence="4" key="1">
    <citation type="journal article" date="2020" name="bioRxiv">
        <title>Comparative genomics of Chlamydomonas.</title>
        <authorList>
            <person name="Craig R.J."/>
            <person name="Hasan A.R."/>
            <person name="Ness R.W."/>
            <person name="Keightley P.D."/>
        </authorList>
    </citation>
    <scope>NUCLEOTIDE SEQUENCE</scope>
    <source>
        <strain evidence="4">CCAP 11/173</strain>
    </source>
</reference>
<dbReference type="Pfam" id="PF07282">
    <property type="entry name" value="Cas12f1-like_TNB"/>
    <property type="match status" value="1"/>
</dbReference>
<organism evidence="4 5">
    <name type="scientific">Chlamydomonas schloesseri</name>
    <dbReference type="NCBI Taxonomy" id="2026947"/>
    <lineage>
        <taxon>Eukaryota</taxon>
        <taxon>Viridiplantae</taxon>
        <taxon>Chlorophyta</taxon>
        <taxon>core chlorophytes</taxon>
        <taxon>Chlorophyceae</taxon>
        <taxon>CS clade</taxon>
        <taxon>Chlamydomonadales</taxon>
        <taxon>Chlamydomonadaceae</taxon>
        <taxon>Chlamydomonas</taxon>
    </lineage>
</organism>
<keyword evidence="5" id="KW-1185">Reference proteome</keyword>
<dbReference type="OrthoDB" id="541916at2759"/>
<dbReference type="InterPro" id="IPR051399">
    <property type="entry name" value="RNA-guided_DNA_endo/Transpos"/>
</dbReference>
<gene>
    <name evidence="4" type="ORF">HYH02_004215</name>
</gene>
<evidence type="ECO:0000313" key="4">
    <source>
        <dbReference type="EMBL" id="KAG2450943.1"/>
    </source>
</evidence>
<dbReference type="PANTHER" id="PTHR30405:SF11">
    <property type="entry name" value="RNA-GUIDED DNA ENDONUCLEASE RV2885C-RELATED"/>
    <property type="match status" value="1"/>
</dbReference>
<evidence type="ECO:0000259" key="3">
    <source>
        <dbReference type="Pfam" id="PF07282"/>
    </source>
</evidence>
<feature type="domain" description="Cas12f1-like TNB" evidence="3">
    <location>
        <begin position="113"/>
        <end position="171"/>
    </location>
</feature>
<dbReference type="PANTHER" id="PTHR30405">
    <property type="entry name" value="TRANSPOSASE"/>
    <property type="match status" value="1"/>
</dbReference>
<feature type="region of interest" description="Disordered" evidence="2">
    <location>
        <begin position="185"/>
        <end position="239"/>
    </location>
</feature>
<keyword evidence="1" id="KW-0238">DNA-binding</keyword>
<accession>A0A835WNA0</accession>
<dbReference type="EMBL" id="JAEHOD010000009">
    <property type="protein sequence ID" value="KAG2450943.1"/>
    <property type="molecule type" value="Genomic_DNA"/>
</dbReference>
<proteinExistence type="predicted"/>
<evidence type="ECO:0000313" key="5">
    <source>
        <dbReference type="Proteomes" id="UP000613740"/>
    </source>
</evidence>
<dbReference type="GO" id="GO:0003677">
    <property type="term" value="F:DNA binding"/>
    <property type="evidence" value="ECO:0007669"/>
    <property type="project" value="UniProtKB-KW"/>
</dbReference>
<evidence type="ECO:0000256" key="2">
    <source>
        <dbReference type="SAM" id="MobiDB-lite"/>
    </source>
</evidence>